<dbReference type="InterPro" id="IPR003945">
    <property type="entry name" value="NU5C-like"/>
</dbReference>
<dbReference type="InterPro" id="IPR001750">
    <property type="entry name" value="ND/Mrp_TM"/>
</dbReference>
<dbReference type="PANTHER" id="PTHR42829">
    <property type="entry name" value="NADH-UBIQUINONE OXIDOREDUCTASE CHAIN 5"/>
    <property type="match status" value="1"/>
</dbReference>
<proteinExistence type="inferred from homology"/>
<keyword evidence="12 16" id="KW-0830">Ubiquinone</keyword>
<keyword evidence="14 16" id="KW-0472">Membrane</keyword>
<feature type="transmembrane region" description="Helical" evidence="16">
    <location>
        <begin position="246"/>
        <end position="267"/>
    </location>
</feature>
<feature type="transmembrane region" description="Helical" evidence="16">
    <location>
        <begin position="21"/>
        <end position="40"/>
    </location>
</feature>
<keyword evidence="10 16" id="KW-1133">Transmembrane helix</keyword>
<evidence type="ECO:0000256" key="15">
    <source>
        <dbReference type="ARBA" id="ARBA00049551"/>
    </source>
</evidence>
<feature type="domain" description="NADH-Ubiquinone oxidoreductase (complex I) chain 5 N-terminal" evidence="18">
    <location>
        <begin position="47"/>
        <end position="94"/>
    </location>
</feature>
<dbReference type="GO" id="GO:0005743">
    <property type="term" value="C:mitochondrial inner membrane"/>
    <property type="evidence" value="ECO:0007669"/>
    <property type="project" value="UniProtKB-SubCell"/>
</dbReference>
<feature type="transmembrane region" description="Helical" evidence="16">
    <location>
        <begin position="274"/>
        <end position="296"/>
    </location>
</feature>
<feature type="domain" description="NADH dehydrogenase subunit 5 C-terminal" evidence="19">
    <location>
        <begin position="395"/>
        <end position="571"/>
    </location>
</feature>
<dbReference type="InterPro" id="IPR010934">
    <property type="entry name" value="NADH_DH_su5_C"/>
</dbReference>
<comment type="similarity">
    <text evidence="16">Belongs to the complex I subunit 5 family.</text>
</comment>
<evidence type="ECO:0000256" key="8">
    <source>
        <dbReference type="ARBA" id="ARBA00022967"/>
    </source>
</evidence>
<evidence type="ECO:0000256" key="1">
    <source>
        <dbReference type="ARBA" id="ARBA00004448"/>
    </source>
</evidence>
<keyword evidence="6 16" id="KW-0812">Transmembrane</keyword>
<comment type="subcellular location">
    <subcellularLocation>
        <location evidence="1">Mitochondrion inner membrane</location>
        <topology evidence="1">Multi-pass membrane protein</topology>
    </subcellularLocation>
</comment>
<organism evidence="20">
    <name type="scientific">Perna viridis</name>
    <name type="common">Asian green mussel</name>
    <name type="synonym">Mytilus viridis</name>
    <dbReference type="NCBI Taxonomy" id="73031"/>
    <lineage>
        <taxon>Eukaryota</taxon>
        <taxon>Metazoa</taxon>
        <taxon>Spiralia</taxon>
        <taxon>Lophotrochozoa</taxon>
        <taxon>Mollusca</taxon>
        <taxon>Bivalvia</taxon>
        <taxon>Autobranchia</taxon>
        <taxon>Pteriomorphia</taxon>
        <taxon>Mytilida</taxon>
        <taxon>Mytiloidea</taxon>
        <taxon>Mytilidae</taxon>
        <taxon>Mytilinae</taxon>
        <taxon>Perna</taxon>
    </lineage>
</organism>
<sequence length="575" mass="64680">MMKESFSVVFSKVYQKMLFMVVFGYCFILLSSVMKSVYFMEFMLWDLGGMGLSINLLVDSIGVMFIGTIMIISGSVLMYCYWYMDDEKYFFRFMYLVYLFVGSMMFMILIPNLITLLIGWDGLGLTSFLLVAHYQNSSSLSGSLLTALTNRIGDGLILLSISLWGSVENMWVLYNFSGSFMSVFFICALIFGGMTKSAQMPFCAWLPAAMAAPTPVSSLVHSSTLVTAGVYLLIRAYPVMSKSGEMMLVLKLLSLFTLVLASSAAIFCFDMKKIIALSTLSQLSVMMFSLSHGLVYASFFHLVMHALFKALLFLSAGVVIHSMKSCQDIRSMGNCWANMPFSMVSMFIASCSLSGLPFMSGFFSKDMIVDLVYNSKINFFCFFVMMPGLGLTSIYSMRMVWMVSFGENKVMLGCLSVKEPMKLLIPYLSLGFGALFLGKMMCPITESLIYYSSSSLGEMLVLSILFSLGVVYLSVANWGKGPSYDHKKCSSFLFSMWYLELVTHVIKKMFFDLSKSIYEVCDKGMLETVGPKGVYWMSMKMSCYNENLQSNFFLKSIFFFFIVFSGMIFMMSIVI</sequence>
<dbReference type="Pfam" id="PF00361">
    <property type="entry name" value="Proton_antipo_M"/>
    <property type="match status" value="1"/>
</dbReference>
<geneLocation type="mitochondrion" evidence="20"/>
<dbReference type="GO" id="GO:0003954">
    <property type="term" value="F:NADH dehydrogenase activity"/>
    <property type="evidence" value="ECO:0007669"/>
    <property type="project" value="TreeGrafter"/>
</dbReference>
<feature type="transmembrane region" description="Helical" evidence="16">
    <location>
        <begin position="460"/>
        <end position="479"/>
    </location>
</feature>
<evidence type="ECO:0000256" key="5">
    <source>
        <dbReference type="ARBA" id="ARBA00022660"/>
    </source>
</evidence>
<comment type="catalytic activity">
    <reaction evidence="15 16">
        <text>a ubiquinone + NADH + 5 H(+)(in) = a ubiquinol + NAD(+) + 4 H(+)(out)</text>
        <dbReference type="Rhea" id="RHEA:29091"/>
        <dbReference type="Rhea" id="RHEA-COMP:9565"/>
        <dbReference type="Rhea" id="RHEA-COMP:9566"/>
        <dbReference type="ChEBI" id="CHEBI:15378"/>
        <dbReference type="ChEBI" id="CHEBI:16389"/>
        <dbReference type="ChEBI" id="CHEBI:17976"/>
        <dbReference type="ChEBI" id="CHEBI:57540"/>
        <dbReference type="ChEBI" id="CHEBI:57945"/>
        <dbReference type="EC" id="7.1.1.2"/>
    </reaction>
</comment>
<feature type="transmembrane region" description="Helical" evidence="16">
    <location>
        <begin position="377"/>
        <end position="401"/>
    </location>
</feature>
<reference evidence="20" key="1">
    <citation type="journal article" date="2012" name="Mitochondrial DNA">
        <title>Complete mitochondrial genome of the Asian green mussel Perna viridis (Bivalvia, Mytilidae).</title>
        <authorList>
            <person name="Li X."/>
            <person name="Wu X."/>
            <person name="Yu Z."/>
        </authorList>
    </citation>
    <scope>NUCLEOTIDE SEQUENCE</scope>
</reference>
<feature type="transmembrane region" description="Helical" evidence="16">
    <location>
        <begin position="302"/>
        <end position="323"/>
    </location>
</feature>
<keyword evidence="4 16" id="KW-0813">Transport</keyword>
<evidence type="ECO:0000256" key="9">
    <source>
        <dbReference type="ARBA" id="ARBA00022982"/>
    </source>
</evidence>
<keyword evidence="9" id="KW-0249">Electron transport</keyword>
<evidence type="ECO:0000256" key="12">
    <source>
        <dbReference type="ARBA" id="ARBA00023075"/>
    </source>
</evidence>
<keyword evidence="5" id="KW-0679">Respiratory chain</keyword>
<dbReference type="PANTHER" id="PTHR42829:SF2">
    <property type="entry name" value="NADH-UBIQUINONE OXIDOREDUCTASE CHAIN 5"/>
    <property type="match status" value="1"/>
</dbReference>
<dbReference type="GO" id="GO:0008137">
    <property type="term" value="F:NADH dehydrogenase (ubiquinone) activity"/>
    <property type="evidence" value="ECO:0007669"/>
    <property type="project" value="UniProtKB-EC"/>
</dbReference>
<evidence type="ECO:0000259" key="19">
    <source>
        <dbReference type="Pfam" id="PF06455"/>
    </source>
</evidence>
<evidence type="ECO:0000256" key="2">
    <source>
        <dbReference type="ARBA" id="ARBA00012944"/>
    </source>
</evidence>
<keyword evidence="11 16" id="KW-0520">NAD</keyword>
<dbReference type="EC" id="7.1.1.2" evidence="2 16"/>
<dbReference type="GO" id="GO:0015990">
    <property type="term" value="P:electron transport coupled proton transport"/>
    <property type="evidence" value="ECO:0007669"/>
    <property type="project" value="TreeGrafter"/>
</dbReference>
<feature type="transmembrane region" description="Helical" evidence="16">
    <location>
        <begin position="421"/>
        <end position="440"/>
    </location>
</feature>
<keyword evidence="7" id="KW-0999">Mitochondrion inner membrane</keyword>
<dbReference type="AlphaFoldDB" id="I6QIW0"/>
<feature type="transmembrane region" description="Helical" evidence="16">
    <location>
        <begin position="552"/>
        <end position="574"/>
    </location>
</feature>
<feature type="transmembrane region" description="Helical" evidence="16">
    <location>
        <begin position="89"/>
        <end position="108"/>
    </location>
</feature>
<comment type="function">
    <text evidence="16">Core subunit of the mitochondrial membrane respiratory chain NADH dehydrogenase (Complex I) which catalyzes electron transfer from NADH through the respiratory chain, using ubiquinone as an electron acceptor. Essential for the catalytic activity and assembly of complex I.</text>
</comment>
<dbReference type="Pfam" id="PF06455">
    <property type="entry name" value="NADH5_C"/>
    <property type="match status" value="1"/>
</dbReference>
<name>I6QIW0_PERVI</name>
<evidence type="ECO:0000256" key="3">
    <source>
        <dbReference type="ARBA" id="ARBA00021096"/>
    </source>
</evidence>
<dbReference type="PRINTS" id="PR01434">
    <property type="entry name" value="NADHDHGNASE5"/>
</dbReference>
<accession>I6QIW0</accession>
<feature type="transmembrane region" description="Helical" evidence="16">
    <location>
        <begin position="171"/>
        <end position="192"/>
    </location>
</feature>
<evidence type="ECO:0000256" key="16">
    <source>
        <dbReference type="RuleBase" id="RU003404"/>
    </source>
</evidence>
<keyword evidence="13 16" id="KW-0496">Mitochondrion</keyword>
<evidence type="ECO:0000259" key="17">
    <source>
        <dbReference type="Pfam" id="PF00361"/>
    </source>
</evidence>
<evidence type="ECO:0000256" key="7">
    <source>
        <dbReference type="ARBA" id="ARBA00022792"/>
    </source>
</evidence>
<gene>
    <name evidence="20" type="primary">nad5</name>
</gene>
<evidence type="ECO:0000256" key="13">
    <source>
        <dbReference type="ARBA" id="ARBA00023128"/>
    </source>
</evidence>
<protein>
    <recommendedName>
        <fullName evidence="3 16">NADH-ubiquinone oxidoreductase chain 5</fullName>
        <ecNumber evidence="2 16">7.1.1.2</ecNumber>
    </recommendedName>
</protein>
<evidence type="ECO:0000256" key="11">
    <source>
        <dbReference type="ARBA" id="ARBA00023027"/>
    </source>
</evidence>
<evidence type="ECO:0000313" key="20">
    <source>
        <dbReference type="EMBL" id="AFK75953.1"/>
    </source>
</evidence>
<evidence type="ECO:0000256" key="4">
    <source>
        <dbReference type="ARBA" id="ARBA00022448"/>
    </source>
</evidence>
<evidence type="ECO:0000259" key="18">
    <source>
        <dbReference type="Pfam" id="PF00662"/>
    </source>
</evidence>
<evidence type="ECO:0000256" key="14">
    <source>
        <dbReference type="ARBA" id="ARBA00023136"/>
    </source>
</evidence>
<feature type="domain" description="NADH:quinone oxidoreductase/Mrp antiporter transmembrane" evidence="17">
    <location>
        <begin position="112"/>
        <end position="385"/>
    </location>
</feature>
<feature type="transmembrane region" description="Helical" evidence="16">
    <location>
        <begin position="335"/>
        <end position="357"/>
    </location>
</feature>
<feature type="transmembrane region" description="Helical" evidence="16">
    <location>
        <begin position="204"/>
        <end position="234"/>
    </location>
</feature>
<dbReference type="InterPro" id="IPR001516">
    <property type="entry name" value="Proton_antipo_N"/>
</dbReference>
<evidence type="ECO:0000256" key="6">
    <source>
        <dbReference type="ARBA" id="ARBA00022692"/>
    </source>
</evidence>
<keyword evidence="8" id="KW-1278">Translocase</keyword>
<dbReference type="GO" id="GO:0042773">
    <property type="term" value="P:ATP synthesis coupled electron transport"/>
    <property type="evidence" value="ECO:0007669"/>
    <property type="project" value="InterPro"/>
</dbReference>
<evidence type="ECO:0000256" key="10">
    <source>
        <dbReference type="ARBA" id="ARBA00022989"/>
    </source>
</evidence>
<dbReference type="Pfam" id="PF00662">
    <property type="entry name" value="Proton_antipo_N"/>
    <property type="match status" value="1"/>
</dbReference>
<feature type="transmembrane region" description="Helical" evidence="16">
    <location>
        <begin position="60"/>
        <end position="82"/>
    </location>
</feature>
<dbReference type="EMBL" id="JQ970425">
    <property type="protein sequence ID" value="AFK75953.1"/>
    <property type="molecule type" value="Genomic_DNA"/>
</dbReference>